<feature type="signal peptide" evidence="1">
    <location>
        <begin position="1"/>
        <end position="21"/>
    </location>
</feature>
<evidence type="ECO:0000256" key="1">
    <source>
        <dbReference type="SAM" id="SignalP"/>
    </source>
</evidence>
<keyword evidence="3" id="KW-1185">Reference proteome</keyword>
<accession>A0ABN7W7B9</accession>
<comment type="caution">
    <text evidence="2">The sequence shown here is derived from an EMBL/GenBank/DDBJ whole genome shotgun (WGS) entry which is preliminary data.</text>
</comment>
<dbReference type="Proteomes" id="UP000789901">
    <property type="component" value="Unassembled WGS sequence"/>
</dbReference>
<organism evidence="2 3">
    <name type="scientific">Gigaspora margarita</name>
    <dbReference type="NCBI Taxonomy" id="4874"/>
    <lineage>
        <taxon>Eukaryota</taxon>
        <taxon>Fungi</taxon>
        <taxon>Fungi incertae sedis</taxon>
        <taxon>Mucoromycota</taxon>
        <taxon>Glomeromycotina</taxon>
        <taxon>Glomeromycetes</taxon>
        <taxon>Diversisporales</taxon>
        <taxon>Gigasporaceae</taxon>
        <taxon>Gigaspora</taxon>
    </lineage>
</organism>
<sequence>MRSSTLLLIVINAMMLVASSAEPSTTAELIKRSKFSASESHTESIQHSSSSSN</sequence>
<keyword evidence="1" id="KW-0732">Signal</keyword>
<dbReference type="EMBL" id="CAJVQB010033221">
    <property type="protein sequence ID" value="CAG8819454.1"/>
    <property type="molecule type" value="Genomic_DNA"/>
</dbReference>
<evidence type="ECO:0000313" key="3">
    <source>
        <dbReference type="Proteomes" id="UP000789901"/>
    </source>
</evidence>
<reference evidence="2 3" key="1">
    <citation type="submission" date="2021-06" db="EMBL/GenBank/DDBJ databases">
        <authorList>
            <person name="Kallberg Y."/>
            <person name="Tangrot J."/>
            <person name="Rosling A."/>
        </authorList>
    </citation>
    <scope>NUCLEOTIDE SEQUENCE [LARGE SCALE GENOMIC DNA]</scope>
    <source>
        <strain evidence="2 3">120-4 pot B 10/14</strain>
    </source>
</reference>
<protein>
    <submittedName>
        <fullName evidence="2">42209_t:CDS:1</fullName>
    </submittedName>
</protein>
<feature type="chain" id="PRO_5047081425" evidence="1">
    <location>
        <begin position="22"/>
        <end position="53"/>
    </location>
</feature>
<proteinExistence type="predicted"/>
<feature type="non-terminal residue" evidence="2">
    <location>
        <position position="53"/>
    </location>
</feature>
<gene>
    <name evidence="2" type="ORF">GMARGA_LOCUS27312</name>
</gene>
<name>A0ABN7W7B9_GIGMA</name>
<evidence type="ECO:0000313" key="2">
    <source>
        <dbReference type="EMBL" id="CAG8819454.1"/>
    </source>
</evidence>